<feature type="signal peptide" evidence="2">
    <location>
        <begin position="1"/>
        <end position="31"/>
    </location>
</feature>
<dbReference type="STRING" id="1336235.GCA_000518785_01426"/>
<dbReference type="Pfam" id="PF14247">
    <property type="entry name" value="DUF4344"/>
    <property type="match status" value="2"/>
</dbReference>
<evidence type="ECO:0000256" key="2">
    <source>
        <dbReference type="SAM" id="SignalP"/>
    </source>
</evidence>
<evidence type="ECO:0000313" key="4">
    <source>
        <dbReference type="Proteomes" id="UP000254764"/>
    </source>
</evidence>
<feature type="compositionally biased region" description="Low complexity" evidence="1">
    <location>
        <begin position="322"/>
        <end position="331"/>
    </location>
</feature>
<accession>A0A376AKT8</accession>
<evidence type="ECO:0000313" key="3">
    <source>
        <dbReference type="EMBL" id="SSC68023.1"/>
    </source>
</evidence>
<organism evidence="3 4">
    <name type="scientific">Ciceribacter selenitireducens ATCC BAA-1503</name>
    <dbReference type="NCBI Taxonomy" id="1336235"/>
    <lineage>
        <taxon>Bacteria</taxon>
        <taxon>Pseudomonadati</taxon>
        <taxon>Pseudomonadota</taxon>
        <taxon>Alphaproteobacteria</taxon>
        <taxon>Hyphomicrobiales</taxon>
        <taxon>Rhizobiaceae</taxon>
        <taxon>Ciceribacter</taxon>
    </lineage>
</organism>
<feature type="region of interest" description="Disordered" evidence="1">
    <location>
        <begin position="285"/>
        <end position="331"/>
    </location>
</feature>
<gene>
    <name evidence="3" type="ORF">RHIZ70_3731</name>
</gene>
<reference evidence="4" key="1">
    <citation type="submission" date="2018-07" db="EMBL/GenBank/DDBJ databases">
        <authorList>
            <person name="Peiro R."/>
            <person name="Begona"/>
            <person name="Cbmso G."/>
            <person name="Lopez M."/>
            <person name="Gonzalez S."/>
        </authorList>
    </citation>
    <scope>NUCLEOTIDE SEQUENCE [LARGE SCALE GENOMIC DNA]</scope>
</reference>
<dbReference type="Proteomes" id="UP000254764">
    <property type="component" value="Unassembled WGS sequence"/>
</dbReference>
<sequence length="331" mass="36425">MGSTPLRRSSSRAATALAVLALLLGARPVLAVEPKPPELYGEITAEQAAEADQFALNNAIATVFHEAGHMLISEFSLPVLGKEEDAVDALAVLLLLEAEDEDFNSVVEDWANVWFLTAGANEDEEDMAFWDSHGLDEQRAYSTVCLMVGKDKKRFHDFAQSIEYPDYRFEECLVEYQSLLRSWEKVLGPHEASKGEKTAFKITYAPTSDPRLAHFRELIKTAGVMEMVAAAFSGSYKLKDGIKLTAAECGEANAFWSPDDREMTLCYEDLLNSAELDAQWYIDNPDGEEATTEDEGTVEDEEAVEDRDAGQPSPPRERDAGSPRAGGSRSG</sequence>
<protein>
    <recommendedName>
        <fullName evidence="5">Metallopeptidase DUF4344</fullName>
    </recommendedName>
</protein>
<keyword evidence="4" id="KW-1185">Reference proteome</keyword>
<dbReference type="AlphaFoldDB" id="A0A376AKT8"/>
<dbReference type="InterPro" id="IPR025644">
    <property type="entry name" value="DUF4344"/>
</dbReference>
<feature type="compositionally biased region" description="Acidic residues" evidence="1">
    <location>
        <begin position="285"/>
        <end position="305"/>
    </location>
</feature>
<keyword evidence="2" id="KW-0732">Signal</keyword>
<evidence type="ECO:0008006" key="5">
    <source>
        <dbReference type="Google" id="ProtNLM"/>
    </source>
</evidence>
<dbReference type="EMBL" id="UEYP01000006">
    <property type="protein sequence ID" value="SSC68023.1"/>
    <property type="molecule type" value="Genomic_DNA"/>
</dbReference>
<proteinExistence type="predicted"/>
<name>A0A376AKT8_9HYPH</name>
<dbReference type="OrthoDB" id="935695at2"/>
<feature type="chain" id="PRO_5016572700" description="Metallopeptidase DUF4344" evidence="2">
    <location>
        <begin position="32"/>
        <end position="331"/>
    </location>
</feature>
<evidence type="ECO:0000256" key="1">
    <source>
        <dbReference type="SAM" id="MobiDB-lite"/>
    </source>
</evidence>
<dbReference type="RefSeq" id="WP_115670575.1">
    <property type="nucleotide sequence ID" value="NZ_UEYP01000006.1"/>
</dbReference>